<keyword evidence="6" id="KW-1185">Reference proteome</keyword>
<dbReference type="SUPFAM" id="SSF51445">
    <property type="entry name" value="(Trans)glycosidases"/>
    <property type="match status" value="1"/>
</dbReference>
<comment type="caution">
    <text evidence="5">The sequence shown here is derived from an EMBL/GenBank/DDBJ whole genome shotgun (WGS) entry which is preliminary data.</text>
</comment>
<dbReference type="PANTHER" id="PTHR36183:SF2">
    <property type="entry name" value="BETA-GLUCURONIDASE C-TERMINAL DOMAIN-CONTAINING PROTEIN"/>
    <property type="match status" value="1"/>
</dbReference>
<keyword evidence="2" id="KW-0472">Membrane</keyword>
<evidence type="ECO:0000259" key="4">
    <source>
        <dbReference type="Pfam" id="PF16862"/>
    </source>
</evidence>
<feature type="signal peptide" evidence="3">
    <location>
        <begin position="1"/>
        <end position="17"/>
    </location>
</feature>
<evidence type="ECO:0000313" key="6">
    <source>
        <dbReference type="Proteomes" id="UP001063166"/>
    </source>
</evidence>
<keyword evidence="3" id="KW-0732">Signal</keyword>
<dbReference type="Gene3D" id="3.20.20.80">
    <property type="entry name" value="Glycosidases"/>
    <property type="match status" value="1"/>
</dbReference>
<keyword evidence="2" id="KW-1133">Transmembrane helix</keyword>
<evidence type="ECO:0000256" key="2">
    <source>
        <dbReference type="SAM" id="Phobius"/>
    </source>
</evidence>
<dbReference type="InterPro" id="IPR052974">
    <property type="entry name" value="GH79_Enzymes"/>
</dbReference>
<dbReference type="InterPro" id="IPR017853">
    <property type="entry name" value="GH"/>
</dbReference>
<gene>
    <name evidence="5" type="ORF">LshimejAT787_2100270</name>
</gene>
<sequence length="662" mass="70902">MLLTALWRLCSFSTASAAVTVYGQIPFGQTSAATSVTAAGSSASPTNAPPGAVQGLAAYDETVLRPPDPPQDQALSFTLNLAQSSASVAGLSIMQHGSFYGFSIEMSVVTQIMGKNASHLQVPFLNLMGLIQQRSGGINIRVGGNTQDFAVYVDSIPDGHATTKEKSDLKNPTLTPAVLYTKELFYIASNISSLVNVKWYFGIPFNDTNWRLQIAEHSQAILGDNLLGLQCGNEPDYYLAHGHRNPGYGPFDYFGEFGDLITAIRNNPNIPRKNILIGPSLASGPWTPEQMWETGYLDAYKDSLVAVTMEHYPSNNCFVRFNLASYVDPQATFPSFLTHQAALDFVRMYRNTSNLAREAGKPFIMFEMNTATCGGLPGISDSFGAALWGIDMGLTMAATNFSHALLHVGGQNVYYNPFTAPPTNQSTFNQWTVGALYYSVLVVAEVFGKSNVSQIVDTSNNGPFTPSYAIYDNGALSKVALLNFMNDPSGAHDITATITVNGGQVPPEVHVKYLAAESVSVKTNITWASQTLGNKFEVDGRLKGSLDIIRIACDQSANLCRVPVKAPGFALVFMTDPARLVTEEALTTFQTTAYTKTVNTATVDPSVLATSNGHSGKERSRLGSTSPGSMSGAEGLRTWASGVTVLLALLSGGVVVVMASAR</sequence>
<protein>
    <submittedName>
        <fullName evidence="5">Glycosyl hydrolase family 79 C-terminal beta domain</fullName>
    </submittedName>
</protein>
<dbReference type="Proteomes" id="UP001063166">
    <property type="component" value="Unassembled WGS sequence"/>
</dbReference>
<name>A0A9P3UUL2_LYOSH</name>
<keyword evidence="2" id="KW-0812">Transmembrane</keyword>
<feature type="chain" id="PRO_5040121361" evidence="3">
    <location>
        <begin position="18"/>
        <end position="662"/>
    </location>
</feature>
<evidence type="ECO:0000256" key="1">
    <source>
        <dbReference type="SAM" id="MobiDB-lite"/>
    </source>
</evidence>
<dbReference type="AlphaFoldDB" id="A0A9P3UUL2"/>
<dbReference type="EMBL" id="BRPK01000021">
    <property type="protein sequence ID" value="GLB45267.1"/>
    <property type="molecule type" value="Genomic_DNA"/>
</dbReference>
<dbReference type="PANTHER" id="PTHR36183">
    <property type="entry name" value="BETA-GLUCURONIDASE"/>
    <property type="match status" value="1"/>
</dbReference>
<organism evidence="5 6">
    <name type="scientific">Lyophyllum shimeji</name>
    <name type="common">Hon-shimeji</name>
    <name type="synonym">Tricholoma shimeji</name>
    <dbReference type="NCBI Taxonomy" id="47721"/>
    <lineage>
        <taxon>Eukaryota</taxon>
        <taxon>Fungi</taxon>
        <taxon>Dikarya</taxon>
        <taxon>Basidiomycota</taxon>
        <taxon>Agaricomycotina</taxon>
        <taxon>Agaricomycetes</taxon>
        <taxon>Agaricomycetidae</taxon>
        <taxon>Agaricales</taxon>
        <taxon>Tricholomatineae</taxon>
        <taxon>Lyophyllaceae</taxon>
        <taxon>Lyophyllum</taxon>
    </lineage>
</organism>
<keyword evidence="5" id="KW-0378">Hydrolase</keyword>
<dbReference type="GO" id="GO:0016787">
    <property type="term" value="F:hydrolase activity"/>
    <property type="evidence" value="ECO:0007669"/>
    <property type="project" value="UniProtKB-KW"/>
</dbReference>
<feature type="region of interest" description="Disordered" evidence="1">
    <location>
        <begin position="605"/>
        <end position="630"/>
    </location>
</feature>
<evidence type="ECO:0000313" key="5">
    <source>
        <dbReference type="EMBL" id="GLB45267.1"/>
    </source>
</evidence>
<proteinExistence type="predicted"/>
<dbReference type="InterPro" id="IPR031728">
    <property type="entry name" value="GlcAase_C"/>
</dbReference>
<dbReference type="Pfam" id="PF16862">
    <property type="entry name" value="Glyco_hydro_79C"/>
    <property type="match status" value="1"/>
</dbReference>
<accession>A0A9P3UUL2</accession>
<feature type="domain" description="Beta-glucuronidase C-terminal" evidence="4">
    <location>
        <begin position="468"/>
        <end position="571"/>
    </location>
</feature>
<feature type="transmembrane region" description="Helical" evidence="2">
    <location>
        <begin position="639"/>
        <end position="661"/>
    </location>
</feature>
<reference evidence="5" key="1">
    <citation type="submission" date="2022-07" db="EMBL/GenBank/DDBJ databases">
        <title>The genome of Lyophyllum shimeji provides insight into the initial evolution of ectomycorrhizal fungal genome.</title>
        <authorList>
            <person name="Kobayashi Y."/>
            <person name="Shibata T."/>
            <person name="Hirakawa H."/>
            <person name="Shigenobu S."/>
            <person name="Nishiyama T."/>
            <person name="Yamada A."/>
            <person name="Hasebe M."/>
            <person name="Kawaguchi M."/>
        </authorList>
    </citation>
    <scope>NUCLEOTIDE SEQUENCE</scope>
    <source>
        <strain evidence="5">AT787</strain>
    </source>
</reference>
<evidence type="ECO:0000256" key="3">
    <source>
        <dbReference type="SAM" id="SignalP"/>
    </source>
</evidence>
<dbReference type="OrthoDB" id="2796951at2759"/>